<name>A0ABY4YPX6_9MICO</name>
<evidence type="ECO:0000256" key="1">
    <source>
        <dbReference type="SAM" id="MobiDB-lite"/>
    </source>
</evidence>
<evidence type="ECO:0000313" key="4">
    <source>
        <dbReference type="Proteomes" id="UP001056455"/>
    </source>
</evidence>
<feature type="transmembrane region" description="Helical" evidence="2">
    <location>
        <begin position="48"/>
        <end position="65"/>
    </location>
</feature>
<proteinExistence type="predicted"/>
<dbReference type="Proteomes" id="UP001056455">
    <property type="component" value="Chromosome"/>
</dbReference>
<dbReference type="RefSeq" id="WP_252591118.1">
    <property type="nucleotide sequence ID" value="NZ_CP099489.1"/>
</dbReference>
<keyword evidence="2" id="KW-0812">Transmembrane</keyword>
<protein>
    <submittedName>
        <fullName evidence="3">Trp biosynthesis-associated membrane protein</fullName>
    </submittedName>
</protein>
<dbReference type="Pfam" id="PF09534">
    <property type="entry name" value="Trp_oprn_chp"/>
    <property type="match status" value="1"/>
</dbReference>
<keyword evidence="2" id="KW-1133">Transmembrane helix</keyword>
<feature type="compositionally biased region" description="Basic and acidic residues" evidence="1">
    <location>
        <begin position="178"/>
        <end position="188"/>
    </location>
</feature>
<reference evidence="3" key="1">
    <citation type="submission" date="2022-06" db="EMBL/GenBank/DDBJ databases">
        <title>Ornithinimicrobium HY1793.</title>
        <authorList>
            <person name="Huang Y."/>
        </authorList>
    </citation>
    <scope>NUCLEOTIDE SEQUENCE</scope>
    <source>
        <strain evidence="3">HY1793</strain>
    </source>
</reference>
<keyword evidence="2" id="KW-0472">Membrane</keyword>
<dbReference type="EMBL" id="CP099489">
    <property type="protein sequence ID" value="USQ78320.1"/>
    <property type="molecule type" value="Genomic_DNA"/>
</dbReference>
<organism evidence="3 4">
    <name type="scientific">Ornithinimicrobium faecis</name>
    <dbReference type="NCBI Taxonomy" id="2934158"/>
    <lineage>
        <taxon>Bacteria</taxon>
        <taxon>Bacillati</taxon>
        <taxon>Actinomycetota</taxon>
        <taxon>Actinomycetes</taxon>
        <taxon>Micrococcales</taxon>
        <taxon>Ornithinimicrobiaceae</taxon>
        <taxon>Ornithinimicrobium</taxon>
    </lineage>
</organism>
<sequence>MKRWWLWAGLGVMLLLIAAQQIWARGTWQDPVLGTTVVEATGSEVAGTLTAGALLAGAALLAGLVGSRPVRLAAAVCLAGGALLAGLPAVLTLGDPGEPLGQIARQRPGAASLSVHIDDPTTTLWPWLALGAAVLVLLGAVLCVLRWFDTGASRSPGGGAAATGTTPPGVSSTRRRERPRDPWDDLTHGQDPTVDD</sequence>
<feature type="transmembrane region" description="Helical" evidence="2">
    <location>
        <begin position="72"/>
        <end position="91"/>
    </location>
</feature>
<gene>
    <name evidence="3" type="ORF">NF556_11740</name>
</gene>
<evidence type="ECO:0000256" key="2">
    <source>
        <dbReference type="SAM" id="Phobius"/>
    </source>
</evidence>
<dbReference type="InterPro" id="IPR019051">
    <property type="entry name" value="Trp_biosyn_TM_oprn/chp"/>
</dbReference>
<feature type="region of interest" description="Disordered" evidence="1">
    <location>
        <begin position="154"/>
        <end position="196"/>
    </location>
</feature>
<feature type="transmembrane region" description="Helical" evidence="2">
    <location>
        <begin position="124"/>
        <end position="145"/>
    </location>
</feature>
<accession>A0ABY4YPX6</accession>
<keyword evidence="4" id="KW-1185">Reference proteome</keyword>
<evidence type="ECO:0000313" key="3">
    <source>
        <dbReference type="EMBL" id="USQ78320.1"/>
    </source>
</evidence>